<feature type="transmembrane region" description="Helical" evidence="5">
    <location>
        <begin position="12"/>
        <end position="30"/>
    </location>
</feature>
<evidence type="ECO:0000256" key="1">
    <source>
        <dbReference type="ARBA" id="ARBA00004141"/>
    </source>
</evidence>
<dbReference type="RefSeq" id="WP_214174596.1">
    <property type="nucleotide sequence ID" value="NZ_JAHCVK010000001.1"/>
</dbReference>
<keyword evidence="4 5" id="KW-0472">Membrane</keyword>
<dbReference type="InterPro" id="IPR009908">
    <property type="entry name" value="Methylamine_util_MauE"/>
</dbReference>
<evidence type="ECO:0000256" key="5">
    <source>
        <dbReference type="SAM" id="Phobius"/>
    </source>
</evidence>
<reference evidence="7 8" key="1">
    <citation type="submission" date="2021-05" db="EMBL/GenBank/DDBJ databases">
        <title>The draft genome of Geobacter luticola JCM 17780.</title>
        <authorList>
            <person name="Xu Z."/>
            <person name="Masuda Y."/>
            <person name="Itoh H."/>
            <person name="Senoo K."/>
        </authorList>
    </citation>
    <scope>NUCLEOTIDE SEQUENCE [LARGE SCALE GENOMIC DNA]</scope>
    <source>
        <strain evidence="7 8">JCM 17780</strain>
    </source>
</reference>
<feature type="domain" description="Methylamine utilisation protein MauE" evidence="6">
    <location>
        <begin position="8"/>
        <end position="134"/>
    </location>
</feature>
<feature type="transmembrane region" description="Helical" evidence="5">
    <location>
        <begin position="77"/>
        <end position="96"/>
    </location>
</feature>
<feature type="transmembrane region" description="Helical" evidence="5">
    <location>
        <begin position="50"/>
        <end position="70"/>
    </location>
</feature>
<name>A0ABS5SBE5_9BACT</name>
<evidence type="ECO:0000313" key="8">
    <source>
        <dbReference type="Proteomes" id="UP000756860"/>
    </source>
</evidence>
<dbReference type="EMBL" id="JAHCVK010000001">
    <property type="protein sequence ID" value="MBT0652676.1"/>
    <property type="molecule type" value="Genomic_DNA"/>
</dbReference>
<evidence type="ECO:0000256" key="3">
    <source>
        <dbReference type="ARBA" id="ARBA00022989"/>
    </source>
</evidence>
<keyword evidence="8" id="KW-1185">Reference proteome</keyword>
<sequence length="142" mass="15238">MTSTAGKHLSTIVRVVLGLVFLYAGILKIADPVAFAGNIAAYRILPYFGNYLVAATLPWLEAICGLLLVIGWRARTAALITCILNGVFIVALASTILRGLDIDCGCFQQGGDKTSAWSAMGRDIVLIAMALTLLRKDRQRSP</sequence>
<evidence type="ECO:0000259" key="6">
    <source>
        <dbReference type="Pfam" id="PF07291"/>
    </source>
</evidence>
<evidence type="ECO:0000256" key="4">
    <source>
        <dbReference type="ARBA" id="ARBA00023136"/>
    </source>
</evidence>
<proteinExistence type="predicted"/>
<organism evidence="7 8">
    <name type="scientific">Geomobilimonas luticola</name>
    <dbReference type="NCBI Taxonomy" id="1114878"/>
    <lineage>
        <taxon>Bacteria</taxon>
        <taxon>Pseudomonadati</taxon>
        <taxon>Thermodesulfobacteriota</taxon>
        <taxon>Desulfuromonadia</taxon>
        <taxon>Geobacterales</taxon>
        <taxon>Geobacteraceae</taxon>
        <taxon>Geomobilimonas</taxon>
    </lineage>
</organism>
<comment type="caution">
    <text evidence="7">The sequence shown here is derived from an EMBL/GenBank/DDBJ whole genome shotgun (WGS) entry which is preliminary data.</text>
</comment>
<dbReference type="Pfam" id="PF07291">
    <property type="entry name" value="MauE"/>
    <property type="match status" value="1"/>
</dbReference>
<keyword evidence="3 5" id="KW-1133">Transmembrane helix</keyword>
<feature type="transmembrane region" description="Helical" evidence="5">
    <location>
        <begin position="116"/>
        <end position="134"/>
    </location>
</feature>
<evidence type="ECO:0000256" key="2">
    <source>
        <dbReference type="ARBA" id="ARBA00022692"/>
    </source>
</evidence>
<gene>
    <name evidence="7" type="ORF">KI810_06385</name>
</gene>
<dbReference type="Proteomes" id="UP000756860">
    <property type="component" value="Unassembled WGS sequence"/>
</dbReference>
<evidence type="ECO:0000313" key="7">
    <source>
        <dbReference type="EMBL" id="MBT0652676.1"/>
    </source>
</evidence>
<protein>
    <submittedName>
        <fullName evidence="7">DoxX family protein</fullName>
    </submittedName>
</protein>
<accession>A0ABS5SBE5</accession>
<keyword evidence="2 5" id="KW-0812">Transmembrane</keyword>
<comment type="subcellular location">
    <subcellularLocation>
        <location evidence="1">Membrane</location>
        <topology evidence="1">Multi-pass membrane protein</topology>
    </subcellularLocation>
</comment>